<accession>A0A6S6M9U3</accession>
<dbReference type="GO" id="GO:0009432">
    <property type="term" value="P:SOS response"/>
    <property type="evidence" value="ECO:0007669"/>
    <property type="project" value="TreeGrafter"/>
</dbReference>
<dbReference type="PANTHER" id="PTHR21621:SF0">
    <property type="entry name" value="BETA-CITRYLGLUTAMATE SYNTHASE B-RELATED"/>
    <property type="match status" value="1"/>
</dbReference>
<proteinExistence type="predicted"/>
<dbReference type="GO" id="GO:0005737">
    <property type="term" value="C:cytoplasm"/>
    <property type="evidence" value="ECO:0007669"/>
    <property type="project" value="TreeGrafter"/>
</dbReference>
<evidence type="ECO:0000313" key="1">
    <source>
        <dbReference type="EMBL" id="BCG48626.1"/>
    </source>
</evidence>
<sequence>MRIGINPDRDRAFSEKWQQFLVEQGVEAVLLDLLAPDAIEQARSCDGVMWRWFHIQDDKQSAKVILQAIESCLNLPVFPSIATSWHFDDKVAQTYLLDALGAPQPQAWVWWEKERAVEWAKSADYPVIFKLATGAGSSNVLKLESAAEAEEIIELMFGRGTFPMTMNEYRPSFLPKTRRQAKERVRRFIDAARHVVTGEFPALPDQWWKPEKGYAFFQEFLPHNEFDTRVTVIGDRAFAFRRMNRPGDFRASGSGNIDWSPEAIDPACLEIALEVSSKANFQTMAYDFLYKDGKPVICEISYTFIDAAVHKCPGHWDRDLKWHEGQMWPQQAQVEDFIAEVAKRGNAGSANGAAGSAKG</sequence>
<dbReference type="KEGG" id="gbn:GEOBRER4_33760"/>
<keyword evidence="2" id="KW-1185">Reference proteome</keyword>
<dbReference type="AlphaFoldDB" id="A0A6S6M9U3"/>
<evidence type="ECO:0008006" key="3">
    <source>
        <dbReference type="Google" id="ProtNLM"/>
    </source>
</evidence>
<evidence type="ECO:0000313" key="2">
    <source>
        <dbReference type="Proteomes" id="UP000515472"/>
    </source>
</evidence>
<dbReference type="InterPro" id="IPR013815">
    <property type="entry name" value="ATP_grasp_subdomain_1"/>
</dbReference>
<protein>
    <recommendedName>
        <fullName evidence="3">ATP-grasp domain-containing protein</fullName>
    </recommendedName>
</protein>
<reference evidence="1 2" key="1">
    <citation type="submission" date="2020-06" db="EMBL/GenBank/DDBJ databases">
        <title>Interaction of electrochemicaly active bacteria, Geobacter bremensis R4 on different carbon anode.</title>
        <authorList>
            <person name="Meng L."/>
            <person name="Yoshida N."/>
        </authorList>
    </citation>
    <scope>NUCLEOTIDE SEQUENCE [LARGE SCALE GENOMIC DNA]</scope>
    <source>
        <strain evidence="1 2">R4</strain>
    </source>
</reference>
<dbReference type="GO" id="GO:0018169">
    <property type="term" value="F:ribosomal S6-glutamic acid ligase activity"/>
    <property type="evidence" value="ECO:0007669"/>
    <property type="project" value="TreeGrafter"/>
</dbReference>
<dbReference type="Proteomes" id="UP000515472">
    <property type="component" value="Chromosome"/>
</dbReference>
<organism evidence="1 2">
    <name type="scientific">Citrifermentans bremense</name>
    <dbReference type="NCBI Taxonomy" id="60035"/>
    <lineage>
        <taxon>Bacteria</taxon>
        <taxon>Pseudomonadati</taxon>
        <taxon>Thermodesulfobacteriota</taxon>
        <taxon>Desulfuromonadia</taxon>
        <taxon>Geobacterales</taxon>
        <taxon>Geobacteraceae</taxon>
        <taxon>Citrifermentans</taxon>
    </lineage>
</organism>
<dbReference type="Gene3D" id="3.30.470.20">
    <property type="entry name" value="ATP-grasp fold, B domain"/>
    <property type="match status" value="1"/>
</dbReference>
<dbReference type="PANTHER" id="PTHR21621">
    <property type="entry name" value="RIBOSOMAL PROTEIN S6 MODIFICATION PROTEIN"/>
    <property type="match status" value="1"/>
</dbReference>
<dbReference type="EMBL" id="AP023213">
    <property type="protein sequence ID" value="BCG48626.1"/>
    <property type="molecule type" value="Genomic_DNA"/>
</dbReference>
<dbReference type="GO" id="GO:0005524">
    <property type="term" value="F:ATP binding"/>
    <property type="evidence" value="ECO:0007669"/>
    <property type="project" value="InterPro"/>
</dbReference>
<dbReference type="RefSeq" id="WP_185243290.1">
    <property type="nucleotide sequence ID" value="NZ_AP023213.1"/>
</dbReference>
<dbReference type="SUPFAM" id="SSF56059">
    <property type="entry name" value="Glutathione synthetase ATP-binding domain-like"/>
    <property type="match status" value="1"/>
</dbReference>
<name>A0A6S6M9U3_9BACT</name>
<gene>
    <name evidence="1" type="ORF">GEOBRER4_n3521</name>
</gene>
<dbReference type="Gene3D" id="3.30.1490.20">
    <property type="entry name" value="ATP-grasp fold, A domain"/>
    <property type="match status" value="1"/>
</dbReference>